<keyword evidence="1" id="KW-1133">Transmembrane helix</keyword>
<reference evidence="2 3" key="1">
    <citation type="submission" date="2015-11" db="EMBL/GenBank/DDBJ databases">
        <title>Genomic Taxonomy of the Vibrionaceae.</title>
        <authorList>
            <person name="Gomez-Gil B."/>
            <person name="Enciso-Ibarra J."/>
        </authorList>
    </citation>
    <scope>NUCLEOTIDE SEQUENCE [LARGE SCALE GENOMIC DNA]</scope>
    <source>
        <strain evidence="2 3">CAIM 912</strain>
    </source>
</reference>
<dbReference type="EMBL" id="LNTY01000050">
    <property type="protein sequence ID" value="KXF80649.1"/>
    <property type="molecule type" value="Genomic_DNA"/>
</dbReference>
<dbReference type="STRING" id="294935.ATN88_08355"/>
<sequence length="65" mass="7141">MDIRILTFLSVSFFSAIASAHGGHDHSHWLAGFVHLLWIAPLIIGAVLVVLAINYLDKRTNSGEK</sequence>
<accession>A0A135I5C6</accession>
<keyword evidence="1" id="KW-0812">Transmembrane</keyword>
<keyword evidence="3" id="KW-1185">Reference proteome</keyword>
<protein>
    <submittedName>
        <fullName evidence="2">Uncharacterized protein</fullName>
    </submittedName>
</protein>
<evidence type="ECO:0000256" key="1">
    <source>
        <dbReference type="SAM" id="Phobius"/>
    </source>
</evidence>
<organism evidence="2 3">
    <name type="scientific">Enterovibrio coralii</name>
    <dbReference type="NCBI Taxonomy" id="294935"/>
    <lineage>
        <taxon>Bacteria</taxon>
        <taxon>Pseudomonadati</taxon>
        <taxon>Pseudomonadota</taxon>
        <taxon>Gammaproteobacteria</taxon>
        <taxon>Vibrionales</taxon>
        <taxon>Vibrionaceae</taxon>
        <taxon>Enterovibrio</taxon>
    </lineage>
</organism>
<proteinExistence type="predicted"/>
<evidence type="ECO:0000313" key="2">
    <source>
        <dbReference type="EMBL" id="KXF80649.1"/>
    </source>
</evidence>
<comment type="caution">
    <text evidence="2">The sequence shown here is derived from an EMBL/GenBank/DDBJ whole genome shotgun (WGS) entry which is preliminary data.</text>
</comment>
<dbReference type="Proteomes" id="UP000070529">
    <property type="component" value="Unassembled WGS sequence"/>
</dbReference>
<gene>
    <name evidence="2" type="ORF">ATN88_08355</name>
</gene>
<name>A0A135I5C6_9GAMM</name>
<feature type="transmembrane region" description="Helical" evidence="1">
    <location>
        <begin position="36"/>
        <end position="56"/>
    </location>
</feature>
<keyword evidence="1" id="KW-0472">Membrane</keyword>
<dbReference type="AlphaFoldDB" id="A0A135I5C6"/>
<evidence type="ECO:0000313" key="3">
    <source>
        <dbReference type="Proteomes" id="UP000070529"/>
    </source>
</evidence>